<feature type="transmembrane region" description="Helical" evidence="1">
    <location>
        <begin position="48"/>
        <end position="67"/>
    </location>
</feature>
<dbReference type="STRING" id="311180.SAMN04488050_111150"/>
<proteinExistence type="predicted"/>
<organism evidence="2 3">
    <name type="scientific">Alloyangia pacifica</name>
    <dbReference type="NCBI Taxonomy" id="311180"/>
    <lineage>
        <taxon>Bacteria</taxon>
        <taxon>Pseudomonadati</taxon>
        <taxon>Pseudomonadota</taxon>
        <taxon>Alphaproteobacteria</taxon>
        <taxon>Rhodobacterales</taxon>
        <taxon>Roseobacteraceae</taxon>
        <taxon>Alloyangia</taxon>
    </lineage>
</organism>
<protein>
    <recommendedName>
        <fullName evidence="4">Tripartite tricarboxylate transporter TctB family protein</fullName>
    </recommendedName>
</protein>
<feature type="transmembrane region" description="Helical" evidence="1">
    <location>
        <begin position="159"/>
        <end position="177"/>
    </location>
</feature>
<reference evidence="3" key="1">
    <citation type="submission" date="2016-10" db="EMBL/GenBank/DDBJ databases">
        <authorList>
            <person name="Varghese N."/>
            <person name="Submissions S."/>
        </authorList>
    </citation>
    <scope>NUCLEOTIDE SEQUENCE [LARGE SCALE GENOMIC DNA]</scope>
    <source>
        <strain evidence="3">DSM 26894</strain>
    </source>
</reference>
<evidence type="ECO:0000256" key="1">
    <source>
        <dbReference type="SAM" id="Phobius"/>
    </source>
</evidence>
<gene>
    <name evidence="2" type="ORF">SAMN04488050_111150</name>
</gene>
<evidence type="ECO:0008006" key="4">
    <source>
        <dbReference type="Google" id="ProtNLM"/>
    </source>
</evidence>
<feature type="transmembrane region" description="Helical" evidence="1">
    <location>
        <begin position="132"/>
        <end position="150"/>
    </location>
</feature>
<evidence type="ECO:0000313" key="3">
    <source>
        <dbReference type="Proteomes" id="UP000199392"/>
    </source>
</evidence>
<feature type="transmembrane region" description="Helical" evidence="1">
    <location>
        <begin position="7"/>
        <end position="28"/>
    </location>
</feature>
<keyword evidence="1" id="KW-0472">Membrane</keyword>
<sequence length="188" mass="20742">MLERKVELWIALGMMLFGLVSALIWIPADTQTPAIYTFRRQTLLGDAFLPMLAACGMALFGALQLFVTWRRARYQSANPPMDGGTLAFFAMLGAVLAASLVLMFWSGPAVWALFGDGSGTYRTVRGEAPWKYIGFLVGGTVMLWGIIAIVEGRFTLRRLIVSVIFTVLLILLFGVPFDTLMLPPNGDW</sequence>
<dbReference type="Proteomes" id="UP000199392">
    <property type="component" value="Unassembled WGS sequence"/>
</dbReference>
<feature type="transmembrane region" description="Helical" evidence="1">
    <location>
        <begin position="88"/>
        <end position="112"/>
    </location>
</feature>
<dbReference type="OrthoDB" id="7867876at2"/>
<accession>A0A1I6VIT2</accession>
<dbReference type="RefSeq" id="WP_092428297.1">
    <property type="nucleotide sequence ID" value="NZ_FNCL01000011.1"/>
</dbReference>
<keyword evidence="1" id="KW-1133">Transmembrane helix</keyword>
<keyword evidence="3" id="KW-1185">Reference proteome</keyword>
<evidence type="ECO:0000313" key="2">
    <source>
        <dbReference type="EMBL" id="SFT13656.1"/>
    </source>
</evidence>
<keyword evidence="1" id="KW-0812">Transmembrane</keyword>
<dbReference type="AlphaFoldDB" id="A0A1I6VIT2"/>
<name>A0A1I6VIT2_9RHOB</name>
<dbReference type="EMBL" id="FOZW01000011">
    <property type="protein sequence ID" value="SFT13656.1"/>
    <property type="molecule type" value="Genomic_DNA"/>
</dbReference>